<comment type="caution">
    <text evidence="5">The sequence shown here is derived from an EMBL/GenBank/DDBJ whole genome shotgun (WGS) entry which is preliminary data.</text>
</comment>
<dbReference type="SMART" id="SM00708">
    <property type="entry name" value="PhBP"/>
    <property type="match status" value="1"/>
</dbReference>
<dbReference type="InterPro" id="IPR036728">
    <property type="entry name" value="PBP_GOBP_sf"/>
</dbReference>
<dbReference type="EMBL" id="CADEBD010000553">
    <property type="protein sequence ID" value="CAB3257569.1"/>
    <property type="molecule type" value="Genomic_DNA"/>
</dbReference>
<evidence type="ECO:0000256" key="3">
    <source>
        <dbReference type="ARBA" id="ARBA00022525"/>
    </source>
</evidence>
<reference evidence="5 6" key="1">
    <citation type="submission" date="2020-04" db="EMBL/GenBank/DDBJ databases">
        <authorList>
            <person name="Wallbank WR R."/>
            <person name="Pardo Diaz C."/>
            <person name="Kozak K."/>
            <person name="Martin S."/>
            <person name="Jiggins C."/>
            <person name="Moest M."/>
            <person name="Warren A I."/>
            <person name="Byers J.R.P. K."/>
            <person name="Montejo-Kovacevich G."/>
            <person name="Yen C E."/>
        </authorList>
    </citation>
    <scope>NUCLEOTIDE SEQUENCE [LARGE SCALE GENOMIC DNA]</scope>
</reference>
<organism evidence="5 6">
    <name type="scientific">Arctia plantaginis</name>
    <name type="common">Wood tiger moth</name>
    <name type="synonym">Phalaena plantaginis</name>
    <dbReference type="NCBI Taxonomy" id="874455"/>
    <lineage>
        <taxon>Eukaryota</taxon>
        <taxon>Metazoa</taxon>
        <taxon>Ecdysozoa</taxon>
        <taxon>Arthropoda</taxon>
        <taxon>Hexapoda</taxon>
        <taxon>Insecta</taxon>
        <taxon>Pterygota</taxon>
        <taxon>Neoptera</taxon>
        <taxon>Endopterygota</taxon>
        <taxon>Lepidoptera</taxon>
        <taxon>Glossata</taxon>
        <taxon>Ditrysia</taxon>
        <taxon>Noctuoidea</taxon>
        <taxon>Erebidae</taxon>
        <taxon>Arctiinae</taxon>
        <taxon>Arctia</taxon>
    </lineage>
</organism>
<accession>A0A8S1BD73</accession>
<evidence type="ECO:0000313" key="6">
    <source>
        <dbReference type="Proteomes" id="UP000494256"/>
    </source>
</evidence>
<dbReference type="Gene3D" id="1.10.238.20">
    <property type="entry name" value="Pheromone/general odorant binding protein domain"/>
    <property type="match status" value="1"/>
</dbReference>
<keyword evidence="4" id="KW-0732">Signal</keyword>
<dbReference type="OrthoDB" id="8187957at2759"/>
<dbReference type="GO" id="GO:0007608">
    <property type="term" value="P:sensory perception of smell"/>
    <property type="evidence" value="ECO:0007669"/>
    <property type="project" value="UniProtKB-ARBA"/>
</dbReference>
<comment type="similarity">
    <text evidence="2">Belongs to the PBP/GOBP family.</text>
</comment>
<dbReference type="AlphaFoldDB" id="A0A8S1BD73"/>
<dbReference type="SUPFAM" id="SSF47565">
    <property type="entry name" value="Insect pheromone/odorant-binding proteins"/>
    <property type="match status" value="1"/>
</dbReference>
<dbReference type="GO" id="GO:0005549">
    <property type="term" value="F:odorant binding"/>
    <property type="evidence" value="ECO:0007669"/>
    <property type="project" value="InterPro"/>
</dbReference>
<name>A0A8S1BD73_ARCPL</name>
<comment type="subcellular location">
    <subcellularLocation>
        <location evidence="1">Secreted</location>
    </subcellularLocation>
</comment>
<dbReference type="Proteomes" id="UP000494256">
    <property type="component" value="Unassembled WGS sequence"/>
</dbReference>
<dbReference type="FunFam" id="1.10.238.20:FF:000001">
    <property type="entry name" value="General odorant-binding protein lush"/>
    <property type="match status" value="1"/>
</dbReference>
<feature type="chain" id="PRO_5035937774" evidence="4">
    <location>
        <begin position="22"/>
        <end position="139"/>
    </location>
</feature>
<dbReference type="PANTHER" id="PTHR21364:SF2">
    <property type="entry name" value="GENERAL ODORANT-BINDING PROTEIN 19A"/>
    <property type="match status" value="1"/>
</dbReference>
<evidence type="ECO:0000256" key="1">
    <source>
        <dbReference type="ARBA" id="ARBA00004613"/>
    </source>
</evidence>
<dbReference type="PANTHER" id="PTHR21364">
    <property type="entry name" value="GENERAL ODORANT-BINDING PROTEIN 19A"/>
    <property type="match status" value="1"/>
</dbReference>
<evidence type="ECO:0000313" key="5">
    <source>
        <dbReference type="EMBL" id="CAB3257569.1"/>
    </source>
</evidence>
<dbReference type="GO" id="GO:0005576">
    <property type="term" value="C:extracellular region"/>
    <property type="evidence" value="ECO:0007669"/>
    <property type="project" value="UniProtKB-SubCell"/>
</dbReference>
<evidence type="ECO:0000256" key="4">
    <source>
        <dbReference type="SAM" id="SignalP"/>
    </source>
</evidence>
<evidence type="ECO:0000256" key="2">
    <source>
        <dbReference type="ARBA" id="ARBA00008098"/>
    </source>
</evidence>
<feature type="signal peptide" evidence="4">
    <location>
        <begin position="1"/>
        <end position="21"/>
    </location>
</feature>
<keyword evidence="3" id="KW-0964">Secreted</keyword>
<dbReference type="Pfam" id="PF01395">
    <property type="entry name" value="PBP_GOBP"/>
    <property type="match status" value="1"/>
</dbReference>
<dbReference type="CDD" id="cd23992">
    <property type="entry name" value="PBP_GOBP"/>
    <property type="match status" value="1"/>
</dbReference>
<proteinExistence type="inferred from homology"/>
<gene>
    <name evidence="5" type="ORF">APLA_LOCUS15908</name>
</gene>
<protein>
    <submittedName>
        <fullName evidence="5">Uncharacterized protein</fullName>
    </submittedName>
</protein>
<sequence>MTGQILASLTVMAAYLAVTVAGIEMDPEMAELARMVRDNCAGETGVDISLVEKVNGGADLMLDAKLKCYIKCTMETAGMMSEGEVDVEAVLAMLPPEMSAHNAPALRACGTQRGADDCETAYLTQVCWQSSNKADYFLI</sequence>
<dbReference type="InterPro" id="IPR006170">
    <property type="entry name" value="PBP/GOBP"/>
</dbReference>